<accession>A0ABR4EC38</accession>
<organism evidence="2 3">
    <name type="scientific">Diaporthe vaccinii</name>
    <dbReference type="NCBI Taxonomy" id="105482"/>
    <lineage>
        <taxon>Eukaryota</taxon>
        <taxon>Fungi</taxon>
        <taxon>Dikarya</taxon>
        <taxon>Ascomycota</taxon>
        <taxon>Pezizomycotina</taxon>
        <taxon>Sordariomycetes</taxon>
        <taxon>Sordariomycetidae</taxon>
        <taxon>Diaporthales</taxon>
        <taxon>Diaporthaceae</taxon>
        <taxon>Diaporthe</taxon>
        <taxon>Diaporthe eres species complex</taxon>
    </lineage>
</organism>
<reference evidence="2 3" key="1">
    <citation type="submission" date="2024-03" db="EMBL/GenBank/DDBJ databases">
        <title>A high-quality draft genome sequence of Diaporthe vaccinii, a causative agent of upright dieback and viscid rot disease in cranberry plants.</title>
        <authorList>
            <person name="Sarrasin M."/>
            <person name="Lang B.F."/>
            <person name="Burger G."/>
        </authorList>
    </citation>
    <scope>NUCLEOTIDE SEQUENCE [LARGE SCALE GENOMIC DNA]</scope>
    <source>
        <strain evidence="2 3">IS7</strain>
    </source>
</reference>
<dbReference type="EMBL" id="JBAWTH010000071">
    <property type="protein sequence ID" value="KAL2279975.1"/>
    <property type="molecule type" value="Genomic_DNA"/>
</dbReference>
<sequence length="147" mass="15271">MQLTAILALATTAACSALPAQIPAGVEYTQVSAAHISESISMAAPAFNETAVILIESRDRELSKRANHGVYLCVDTGFSGYCVHIVAPAGVCGKYTWLAVHAVAGILYMESGADISFKSGAVPLGSDLNDKVSAVGPNAGAYCRFYL</sequence>
<proteinExistence type="predicted"/>
<keyword evidence="1" id="KW-0732">Signal</keyword>
<dbReference type="Proteomes" id="UP001600888">
    <property type="component" value="Unassembled WGS sequence"/>
</dbReference>
<feature type="signal peptide" evidence="1">
    <location>
        <begin position="1"/>
        <end position="17"/>
    </location>
</feature>
<comment type="caution">
    <text evidence="2">The sequence shown here is derived from an EMBL/GenBank/DDBJ whole genome shotgun (WGS) entry which is preliminary data.</text>
</comment>
<feature type="chain" id="PRO_5046972540" evidence="1">
    <location>
        <begin position="18"/>
        <end position="147"/>
    </location>
</feature>
<keyword evidence="3" id="KW-1185">Reference proteome</keyword>
<evidence type="ECO:0000313" key="2">
    <source>
        <dbReference type="EMBL" id="KAL2279975.1"/>
    </source>
</evidence>
<evidence type="ECO:0000313" key="3">
    <source>
        <dbReference type="Proteomes" id="UP001600888"/>
    </source>
</evidence>
<name>A0ABR4EC38_9PEZI</name>
<evidence type="ECO:0000256" key="1">
    <source>
        <dbReference type="SAM" id="SignalP"/>
    </source>
</evidence>
<gene>
    <name evidence="2" type="ORF">FJTKL_13112</name>
</gene>
<protein>
    <submittedName>
        <fullName evidence="2">Uncharacterized protein</fullName>
    </submittedName>
</protein>